<feature type="compositionally biased region" description="Polar residues" evidence="1">
    <location>
        <begin position="218"/>
        <end position="242"/>
    </location>
</feature>
<dbReference type="EMBL" id="BDSA01000001">
    <property type="protein sequence ID" value="GBE59092.1"/>
    <property type="molecule type" value="Genomic_DNA"/>
</dbReference>
<gene>
    <name evidence="2" type="ORF">BOVATA_005850</name>
</gene>
<keyword evidence="3" id="KW-1185">Reference proteome</keyword>
<sequence>MDNTSLEQDDVHSGVQKDLNHSVDALKESLHAELLSHIDLSVVFLLLLRGELVLYEPRSVKTLYSLLSRWRTLEGHERCDGTGTRHVIADNGAANNTADCTNRNNEAFNLSWSPNVNRILHRVRERFHCPRRHNTSECSAATLSEADYEYCSSCIGREAVGMLSMPLRCVCKVRQGPDYKHHRRRVDTGGVTGTMDHEASTIKSDDGSKAVAAKGGNITETNVGANTTQPTDGGHTESTGNYDGTVDGLDPNGQPSTRSTGIDKGSARLINAARRLVANGSLESPATFNYDHSGCVTCSTGGTSAKVVAIISPFVVKVDKKPGKNSRKSLKRSNRSLSCGSGAELDYNGNVEMYTSHEFPLNSYFEGTASCKSADHQLAVEDDSEVPSTAADAIFDVVEAILHPDTNAASTFSKEANKVAHMLHQKLAETYRGGSSPSHPDKAKPSDTGESTDVLGDTSGDLMSAQVKGTFSSDVESKLLKEHGDVLGKVGRLVPFPTTYWLTDPELVAQVSALEGGGAIMHLQREIDTHASAYGREGGRESGVFVRRLILDNLAYICQRFALLHPAILTALYTMIVNSVHFSRFYDSGGASKDTARSSYISLSSTPGGQSAESRPKNRSPLEKALAIVNTPRVYGIGGSRSFVHIKCLHTNLAFELAEGCALGSLVFEALADRTSHNI</sequence>
<feature type="region of interest" description="Disordered" evidence="1">
    <location>
        <begin position="430"/>
        <end position="459"/>
    </location>
</feature>
<evidence type="ECO:0000256" key="1">
    <source>
        <dbReference type="SAM" id="MobiDB-lite"/>
    </source>
</evidence>
<reference evidence="2 3" key="1">
    <citation type="journal article" date="2017" name="BMC Genomics">
        <title>Whole-genome assembly of Babesia ovata and comparative genomics between closely related pathogens.</title>
        <authorList>
            <person name="Yamagishi J."/>
            <person name="Asada M."/>
            <person name="Hakimi H."/>
            <person name="Tanaka T.Q."/>
            <person name="Sugimoto C."/>
            <person name="Kawazu S."/>
        </authorList>
    </citation>
    <scope>NUCLEOTIDE SEQUENCE [LARGE SCALE GENOMIC DNA]</scope>
    <source>
        <strain evidence="2 3">Miyake</strain>
    </source>
</reference>
<dbReference type="OrthoDB" id="378649at2759"/>
<feature type="region of interest" description="Disordered" evidence="1">
    <location>
        <begin position="600"/>
        <end position="619"/>
    </location>
</feature>
<comment type="caution">
    <text evidence="2">The sequence shown here is derived from an EMBL/GenBank/DDBJ whole genome shotgun (WGS) entry which is preliminary data.</text>
</comment>
<dbReference type="GeneID" id="39872862"/>
<accession>A0A2H6K7W2</accession>
<dbReference type="Proteomes" id="UP000236319">
    <property type="component" value="Unassembled WGS sequence"/>
</dbReference>
<evidence type="ECO:0000313" key="3">
    <source>
        <dbReference type="Proteomes" id="UP000236319"/>
    </source>
</evidence>
<name>A0A2H6K7W2_9APIC</name>
<evidence type="ECO:0000313" key="2">
    <source>
        <dbReference type="EMBL" id="GBE59092.1"/>
    </source>
</evidence>
<dbReference type="RefSeq" id="XP_028865335.1">
    <property type="nucleotide sequence ID" value="XM_029009502.1"/>
</dbReference>
<feature type="region of interest" description="Disordered" evidence="1">
    <location>
        <begin position="182"/>
        <end position="265"/>
    </location>
</feature>
<dbReference type="AlphaFoldDB" id="A0A2H6K7W2"/>
<feature type="compositionally biased region" description="Polar residues" evidence="1">
    <location>
        <begin position="600"/>
        <end position="613"/>
    </location>
</feature>
<dbReference type="VEuPathDB" id="PiroplasmaDB:BOVATA_005850"/>
<protein>
    <submittedName>
        <fullName evidence="2">Uncharacterized protein</fullName>
    </submittedName>
</protein>
<organism evidence="2 3">
    <name type="scientific">Babesia ovata</name>
    <dbReference type="NCBI Taxonomy" id="189622"/>
    <lineage>
        <taxon>Eukaryota</taxon>
        <taxon>Sar</taxon>
        <taxon>Alveolata</taxon>
        <taxon>Apicomplexa</taxon>
        <taxon>Aconoidasida</taxon>
        <taxon>Piroplasmida</taxon>
        <taxon>Babesiidae</taxon>
        <taxon>Babesia</taxon>
    </lineage>
</organism>
<feature type="compositionally biased region" description="Basic and acidic residues" evidence="1">
    <location>
        <begin position="195"/>
        <end position="208"/>
    </location>
</feature>
<dbReference type="InterPro" id="IPR007511">
    <property type="entry name" value="DUF501"/>
</dbReference>
<dbReference type="Pfam" id="PF04417">
    <property type="entry name" value="DUF501"/>
    <property type="match status" value="1"/>
</dbReference>
<proteinExistence type="predicted"/>